<organism evidence="10 11">
    <name type="scientific">Fictibacillus enclensis</name>
    <dbReference type="NCBI Taxonomy" id="1017270"/>
    <lineage>
        <taxon>Bacteria</taxon>
        <taxon>Bacillati</taxon>
        <taxon>Bacillota</taxon>
        <taxon>Bacilli</taxon>
        <taxon>Bacillales</taxon>
        <taxon>Fictibacillaceae</taxon>
        <taxon>Fictibacillus</taxon>
    </lineage>
</organism>
<feature type="domain" description="DDH" evidence="6">
    <location>
        <begin position="82"/>
        <end position="226"/>
    </location>
</feature>
<dbReference type="GO" id="GO:0006310">
    <property type="term" value="P:DNA recombination"/>
    <property type="evidence" value="ECO:0007669"/>
    <property type="project" value="InterPro"/>
</dbReference>
<keyword evidence="4" id="KW-0378">Hydrolase</keyword>
<evidence type="ECO:0000256" key="5">
    <source>
        <dbReference type="ARBA" id="ARBA00022839"/>
    </source>
</evidence>
<dbReference type="InterPro" id="IPR004610">
    <property type="entry name" value="RecJ"/>
</dbReference>
<dbReference type="SUPFAM" id="SSF64182">
    <property type="entry name" value="DHH phosphoesterases"/>
    <property type="match status" value="1"/>
</dbReference>
<evidence type="ECO:0000256" key="4">
    <source>
        <dbReference type="ARBA" id="ARBA00022801"/>
    </source>
</evidence>
<feature type="domain" description="Single-stranded-DNA-specific exonuclease RecJ C-terminal" evidence="8">
    <location>
        <begin position="568"/>
        <end position="768"/>
    </location>
</feature>
<dbReference type="Pfam" id="PF17768">
    <property type="entry name" value="RecJ_OB"/>
    <property type="match status" value="1"/>
</dbReference>
<dbReference type="AlphaFoldDB" id="A0A0V8J9D5"/>
<dbReference type="GO" id="GO:0008409">
    <property type="term" value="F:5'-3' exonuclease activity"/>
    <property type="evidence" value="ECO:0007669"/>
    <property type="project" value="InterPro"/>
</dbReference>
<dbReference type="InterPro" id="IPR018779">
    <property type="entry name" value="RecJ_C"/>
</dbReference>
<dbReference type="InterPro" id="IPR041122">
    <property type="entry name" value="RecJ_OB"/>
</dbReference>
<dbReference type="Gene3D" id="3.90.1640.30">
    <property type="match status" value="1"/>
</dbReference>
<feature type="domain" description="DHHA1" evidence="7">
    <location>
        <begin position="346"/>
        <end position="438"/>
    </location>
</feature>
<evidence type="ECO:0000313" key="10">
    <source>
        <dbReference type="EMBL" id="KSU83799.1"/>
    </source>
</evidence>
<dbReference type="OrthoDB" id="9809852at2"/>
<dbReference type="InterPro" id="IPR001667">
    <property type="entry name" value="DDH_dom"/>
</dbReference>
<evidence type="ECO:0000259" key="6">
    <source>
        <dbReference type="Pfam" id="PF01368"/>
    </source>
</evidence>
<dbReference type="RefSeq" id="WP_061972637.1">
    <property type="nucleotide sequence ID" value="NZ_FMAV01000002.1"/>
</dbReference>
<feature type="domain" description="RecJ OB" evidence="9">
    <location>
        <begin position="455"/>
        <end position="561"/>
    </location>
</feature>
<dbReference type="GO" id="GO:0003676">
    <property type="term" value="F:nucleic acid binding"/>
    <property type="evidence" value="ECO:0007669"/>
    <property type="project" value="InterPro"/>
</dbReference>
<evidence type="ECO:0000256" key="3">
    <source>
        <dbReference type="ARBA" id="ARBA00022722"/>
    </source>
</evidence>
<dbReference type="InterPro" id="IPR038763">
    <property type="entry name" value="DHH_sf"/>
</dbReference>
<dbReference type="Pfam" id="PF02272">
    <property type="entry name" value="DHHA1"/>
    <property type="match status" value="1"/>
</dbReference>
<reference evidence="10 11" key="1">
    <citation type="journal article" date="2014" name="Antonie Van Leeuwenhoek">
        <title>Fictibacillus enclensis sp. nov., isolated from marine sediment.</title>
        <authorList>
            <person name="Dastager S.G."/>
            <person name="Mawlankar R."/>
            <person name="Srinivasan K."/>
            <person name="Tang S.K."/>
            <person name="Lee J.C."/>
            <person name="Ramana V.V."/>
            <person name="Shouche Y.S."/>
        </authorList>
    </citation>
    <scope>NUCLEOTIDE SEQUENCE [LARGE SCALE GENOMIC DNA]</scope>
    <source>
        <strain evidence="10 11">NIO-1003</strain>
    </source>
</reference>
<comment type="similarity">
    <text evidence="1">Belongs to the RecJ family.</text>
</comment>
<accession>A0A0V8J9D5</accession>
<dbReference type="NCBIfam" id="TIGR00644">
    <property type="entry name" value="recJ"/>
    <property type="match status" value="1"/>
</dbReference>
<dbReference type="Pfam" id="PF01368">
    <property type="entry name" value="DHH"/>
    <property type="match status" value="1"/>
</dbReference>
<dbReference type="InterPro" id="IPR003156">
    <property type="entry name" value="DHHA1_dom"/>
</dbReference>
<evidence type="ECO:0000256" key="2">
    <source>
        <dbReference type="ARBA" id="ARBA00019841"/>
    </source>
</evidence>
<protein>
    <recommendedName>
        <fullName evidence="2">Single-stranded-DNA-specific exonuclease RecJ</fullName>
    </recommendedName>
</protein>
<proteinExistence type="inferred from homology"/>
<dbReference type="PANTHER" id="PTHR30255:SF2">
    <property type="entry name" value="SINGLE-STRANDED-DNA-SPECIFIC EXONUCLEASE RECJ"/>
    <property type="match status" value="1"/>
</dbReference>
<evidence type="ECO:0000313" key="11">
    <source>
        <dbReference type="Proteomes" id="UP000054099"/>
    </source>
</evidence>
<gene>
    <name evidence="10" type="ORF">AS030_14800</name>
</gene>
<dbReference type="InterPro" id="IPR051673">
    <property type="entry name" value="SSDNA_exonuclease_RecJ"/>
</dbReference>
<dbReference type="Proteomes" id="UP000054099">
    <property type="component" value="Unassembled WGS sequence"/>
</dbReference>
<keyword evidence="3" id="KW-0540">Nuclease</keyword>
<dbReference type="GO" id="GO:0006281">
    <property type="term" value="P:DNA repair"/>
    <property type="evidence" value="ECO:0007669"/>
    <property type="project" value="InterPro"/>
</dbReference>
<evidence type="ECO:0000259" key="8">
    <source>
        <dbReference type="Pfam" id="PF10141"/>
    </source>
</evidence>
<sequence length="779" mass="87610">MLQARTRWNLLPVPEEQASALSSALKIPELVAKLLVSRGMETVESAERFLYSGPQAFYDPFMLDGMNETVNRIKTAIEQNEKILIFGDYDADGVSSTSVMVYTLKALGADFEFYIPNRFTEGYGPNEPALRWAREQGFNLVITVDTGISAVHEAQVAKEIGLDFIVTDHHEPPPVLPGAYSIVNPKKPGCPYPFKGLAGVGVAFKVSHALLGEAPLHLLDIACIGTIADLVPLVDENRIIAREGIKALERTTKKGLRALLEVAGLKDTVLNAEHVGFAIGPRVNAAGRLDSAVPAVELFTTEDEEAAKMLASEIDQLNKTRQSIVSEITKEAVEEVEQNFPPEDNAVLVIAKEGWNPGVIGIVASRLVEKFYRPTIVLSIDSEKGLAKGSARSIEGFDMFENLSLSRDILPHFGGHPMAAGMTLAASDLDELRSRLNRQGREQLTEEDFKPVTAIDLECSLDEVTIETIEQMNKLAPFGVNNPTPRVLIPDVNISEIKKIGSQSNHLKIQFSDGKHKLDAIGFHKGELMDELSYHSPVSAVGELSINEWNGYRKPQLMLSDLAVREWQLFDLRGLRDAQKKLFSLPESKVLIIAFEEETMKHPAFSELQERIYLYPQQKDQMNFAGKYVVFLDVPKTREEFFYLLESNPEPERTYVIFHQENDQFFSSVPTREQFRWFYAFLTKRKLFDASRHGEELARLKGWSKEAVPFMSKVFFELDFVTIENGVITIKDRPEKKDLKHSTTYRNKLEQAAIENQLVYSSYQELKNCFHQSRKTHQA</sequence>
<keyword evidence="5 10" id="KW-0269">Exonuclease</keyword>
<dbReference type="Pfam" id="PF10141">
    <property type="entry name" value="ssDNA-exonuc_C"/>
    <property type="match status" value="1"/>
</dbReference>
<dbReference type="Gene3D" id="3.10.310.30">
    <property type="match status" value="1"/>
</dbReference>
<dbReference type="PANTHER" id="PTHR30255">
    <property type="entry name" value="SINGLE-STRANDED-DNA-SPECIFIC EXONUCLEASE RECJ"/>
    <property type="match status" value="1"/>
</dbReference>
<evidence type="ECO:0000259" key="9">
    <source>
        <dbReference type="Pfam" id="PF17768"/>
    </source>
</evidence>
<keyword evidence="11" id="KW-1185">Reference proteome</keyword>
<dbReference type="EMBL" id="LNQN01000002">
    <property type="protein sequence ID" value="KSU83799.1"/>
    <property type="molecule type" value="Genomic_DNA"/>
</dbReference>
<name>A0A0V8J9D5_9BACL</name>
<evidence type="ECO:0000256" key="1">
    <source>
        <dbReference type="ARBA" id="ARBA00005915"/>
    </source>
</evidence>
<evidence type="ECO:0000259" key="7">
    <source>
        <dbReference type="Pfam" id="PF02272"/>
    </source>
</evidence>
<comment type="caution">
    <text evidence="10">The sequence shown here is derived from an EMBL/GenBank/DDBJ whole genome shotgun (WGS) entry which is preliminary data.</text>
</comment>